<dbReference type="GO" id="GO:0005739">
    <property type="term" value="C:mitochondrion"/>
    <property type="evidence" value="ECO:0007669"/>
    <property type="project" value="TreeGrafter"/>
</dbReference>
<dbReference type="OrthoDB" id="73846at2759"/>
<keyword evidence="4" id="KW-0560">Oxidoreductase</keyword>
<evidence type="ECO:0000256" key="1">
    <source>
        <dbReference type="ARBA" id="ARBA00007870"/>
    </source>
</evidence>
<organism evidence="9 10">
    <name type="scientific">Erysiphe pulchra</name>
    <dbReference type="NCBI Taxonomy" id="225359"/>
    <lineage>
        <taxon>Eukaryota</taxon>
        <taxon>Fungi</taxon>
        <taxon>Dikarya</taxon>
        <taxon>Ascomycota</taxon>
        <taxon>Pezizomycotina</taxon>
        <taxon>Leotiomycetes</taxon>
        <taxon>Erysiphales</taxon>
        <taxon>Erysiphaceae</taxon>
        <taxon>Erysiphe</taxon>
    </lineage>
</organism>
<dbReference type="Pfam" id="PF02558">
    <property type="entry name" value="ApbA"/>
    <property type="match status" value="1"/>
</dbReference>
<dbReference type="EMBL" id="PEDP01001452">
    <property type="protein sequence ID" value="POS83637.1"/>
    <property type="molecule type" value="Genomic_DNA"/>
</dbReference>
<dbReference type="Proteomes" id="UP000237438">
    <property type="component" value="Unassembled WGS sequence"/>
</dbReference>
<dbReference type="SUPFAM" id="SSF51735">
    <property type="entry name" value="NAD(P)-binding Rossmann-fold domains"/>
    <property type="match status" value="1"/>
</dbReference>
<evidence type="ECO:0000313" key="9">
    <source>
        <dbReference type="EMBL" id="POS83637.1"/>
    </source>
</evidence>
<dbReference type="STRING" id="225359.A0A2S4PNN7"/>
<dbReference type="InterPro" id="IPR036291">
    <property type="entry name" value="NAD(P)-bd_dom_sf"/>
</dbReference>
<sequence length="385" mass="43278">MSLVTKRIHVLGLGNLESLYQDWEKAFRRISITTTNEFINDSYYQSNHRSSLSSPQSEPGTVSSSAYDIESTSSTSDETPIYNLILATKSFKSLDALSSIKHRLSNKSSILFAQNGLGVIPEINRVLFPDILTRPSYLIALVSHGLYSSGPFKTVHAGPGRILFGHFSELSPTLSILMEKILAASMLNASYFEHVDLHNFQIEKLVINAIINPLSAIFRCANGKLFWIGIKRILVRSLMKRLISEINKVLLRLDGLEGPLDPDRFAIGNMELLVTGIARKTRNNLSSMLQDVLHHRDTEIDYINGWIVAKGEEMGIDVRCNKKLIELVKSREKLTDDEIEVHFPGTISCEEVNAWTQALEDLRCNGIKNSKKLKFNDRGLCLEAW</sequence>
<dbReference type="SUPFAM" id="SSF48179">
    <property type="entry name" value="6-phosphogluconate dehydrogenase C-terminal domain-like"/>
    <property type="match status" value="1"/>
</dbReference>
<dbReference type="GO" id="GO:0050661">
    <property type="term" value="F:NADP binding"/>
    <property type="evidence" value="ECO:0007669"/>
    <property type="project" value="TreeGrafter"/>
</dbReference>
<evidence type="ECO:0000256" key="2">
    <source>
        <dbReference type="ARBA" id="ARBA00013014"/>
    </source>
</evidence>
<comment type="caution">
    <text evidence="9">The sequence shown here is derived from an EMBL/GenBank/DDBJ whole genome shotgun (WGS) entry which is preliminary data.</text>
</comment>
<keyword evidence="10" id="KW-1185">Reference proteome</keyword>
<proteinExistence type="inferred from homology"/>
<dbReference type="GO" id="GO:0015940">
    <property type="term" value="P:pantothenate biosynthetic process"/>
    <property type="evidence" value="ECO:0007669"/>
    <property type="project" value="InterPro"/>
</dbReference>
<evidence type="ECO:0000256" key="5">
    <source>
        <dbReference type="ARBA" id="ARBA00032024"/>
    </source>
</evidence>
<evidence type="ECO:0000259" key="8">
    <source>
        <dbReference type="Pfam" id="PF08546"/>
    </source>
</evidence>
<evidence type="ECO:0000313" key="10">
    <source>
        <dbReference type="Proteomes" id="UP000237438"/>
    </source>
</evidence>
<dbReference type="InterPro" id="IPR050838">
    <property type="entry name" value="Ketopantoate_reductase"/>
</dbReference>
<feature type="domain" description="Ketopantoate reductase N-terminal" evidence="7">
    <location>
        <begin position="66"/>
        <end position="168"/>
    </location>
</feature>
<dbReference type="Gene3D" id="1.10.1040.10">
    <property type="entry name" value="N-(1-d-carboxylethyl)-l-norvaline Dehydrogenase, domain 2"/>
    <property type="match status" value="1"/>
</dbReference>
<dbReference type="Gene3D" id="3.40.50.720">
    <property type="entry name" value="NAD(P)-binding Rossmann-like Domain"/>
    <property type="match status" value="1"/>
</dbReference>
<dbReference type="GO" id="GO:0008677">
    <property type="term" value="F:2-dehydropantoate 2-reductase activity"/>
    <property type="evidence" value="ECO:0007669"/>
    <property type="project" value="UniProtKB-EC"/>
</dbReference>
<feature type="region of interest" description="Disordered" evidence="6">
    <location>
        <begin position="48"/>
        <end position="76"/>
    </location>
</feature>
<evidence type="ECO:0000256" key="3">
    <source>
        <dbReference type="ARBA" id="ARBA00022857"/>
    </source>
</evidence>
<dbReference type="PANTHER" id="PTHR43765:SF2">
    <property type="entry name" value="2-DEHYDROPANTOATE 2-REDUCTASE"/>
    <property type="match status" value="1"/>
</dbReference>
<protein>
    <recommendedName>
        <fullName evidence="2">2-dehydropantoate 2-reductase</fullName>
        <ecNumber evidence="2">1.1.1.169</ecNumber>
    </recommendedName>
    <alternativeName>
        <fullName evidence="5">Ketopantoate reductase</fullName>
    </alternativeName>
</protein>
<dbReference type="InterPro" id="IPR013332">
    <property type="entry name" value="KPR_N"/>
</dbReference>
<dbReference type="InterPro" id="IPR008927">
    <property type="entry name" value="6-PGluconate_DH-like_C_sf"/>
</dbReference>
<accession>A0A2S4PNN7</accession>
<gene>
    <name evidence="9" type="ORF">EPUL_003623</name>
</gene>
<comment type="similarity">
    <text evidence="1">Belongs to the ketopantoate reductase family.</text>
</comment>
<dbReference type="InterPro" id="IPR013328">
    <property type="entry name" value="6PGD_dom2"/>
</dbReference>
<keyword evidence="3" id="KW-0521">NADP</keyword>
<evidence type="ECO:0000256" key="4">
    <source>
        <dbReference type="ARBA" id="ARBA00023002"/>
    </source>
</evidence>
<dbReference type="InterPro" id="IPR013752">
    <property type="entry name" value="KPA_reductase"/>
</dbReference>
<evidence type="ECO:0000259" key="7">
    <source>
        <dbReference type="Pfam" id="PF02558"/>
    </source>
</evidence>
<name>A0A2S4PNN7_9PEZI</name>
<dbReference type="NCBIfam" id="TIGR00745">
    <property type="entry name" value="apbA_panE"/>
    <property type="match status" value="1"/>
</dbReference>
<feature type="domain" description="Ketopantoate reductase C-terminal" evidence="8">
    <location>
        <begin position="200"/>
        <end position="331"/>
    </location>
</feature>
<dbReference type="PANTHER" id="PTHR43765">
    <property type="entry name" value="2-DEHYDROPANTOATE 2-REDUCTASE-RELATED"/>
    <property type="match status" value="1"/>
</dbReference>
<reference evidence="9 10" key="1">
    <citation type="submission" date="2017-10" db="EMBL/GenBank/DDBJ databases">
        <title>Development of genomic resources for the powdery mildew, Erysiphe pulchra.</title>
        <authorList>
            <person name="Wadl P.A."/>
            <person name="Mack B.M."/>
            <person name="Moore G."/>
            <person name="Beltz S.B."/>
        </authorList>
    </citation>
    <scope>NUCLEOTIDE SEQUENCE [LARGE SCALE GENOMIC DNA]</scope>
    <source>
        <strain evidence="9">Cflorida</strain>
    </source>
</reference>
<evidence type="ECO:0000256" key="6">
    <source>
        <dbReference type="SAM" id="MobiDB-lite"/>
    </source>
</evidence>
<dbReference type="AlphaFoldDB" id="A0A2S4PNN7"/>
<dbReference type="InterPro" id="IPR003710">
    <property type="entry name" value="ApbA"/>
</dbReference>
<feature type="compositionally biased region" description="Polar residues" evidence="6">
    <location>
        <begin position="48"/>
        <end position="66"/>
    </location>
</feature>
<dbReference type="Pfam" id="PF08546">
    <property type="entry name" value="ApbA_C"/>
    <property type="match status" value="1"/>
</dbReference>
<dbReference type="EC" id="1.1.1.169" evidence="2"/>